<dbReference type="InterPro" id="IPR012337">
    <property type="entry name" value="RNaseH-like_sf"/>
</dbReference>
<keyword evidence="4" id="KW-0540">Nuclease</keyword>
<dbReference type="PANTHER" id="PTHR48475">
    <property type="entry name" value="RIBONUCLEASE H"/>
    <property type="match status" value="1"/>
</dbReference>
<keyword evidence="3" id="KW-0548">Nucleotidyltransferase</keyword>
<dbReference type="InterPro" id="IPR000477">
    <property type="entry name" value="RT_dom"/>
</dbReference>
<dbReference type="InterPro" id="IPR002156">
    <property type="entry name" value="RNaseH_domain"/>
</dbReference>
<keyword evidence="8" id="KW-0233">DNA recombination</keyword>
<dbReference type="Pfam" id="PF17917">
    <property type="entry name" value="RT_RNaseH"/>
    <property type="match status" value="1"/>
</dbReference>
<reference evidence="13" key="1">
    <citation type="submission" date="2019-09" db="EMBL/GenBank/DDBJ databases">
        <title>Draft genome information of white flower Hibiscus syriacus.</title>
        <authorList>
            <person name="Kim Y.-M."/>
        </authorList>
    </citation>
    <scope>NUCLEOTIDE SEQUENCE [LARGE SCALE GENOMIC DNA]</scope>
    <source>
        <strain evidence="13">YM2019G1</strain>
    </source>
</reference>
<dbReference type="Proteomes" id="UP000436088">
    <property type="component" value="Unassembled WGS sequence"/>
</dbReference>
<dbReference type="Gene3D" id="3.30.70.270">
    <property type="match status" value="1"/>
</dbReference>
<dbReference type="EC" id="2.7.7.49" evidence="1"/>
<dbReference type="Pfam" id="PF00078">
    <property type="entry name" value="RVT_1"/>
    <property type="match status" value="1"/>
</dbReference>
<keyword evidence="6" id="KW-0378">Hydrolase</keyword>
<evidence type="ECO:0000256" key="3">
    <source>
        <dbReference type="ARBA" id="ARBA00022695"/>
    </source>
</evidence>
<keyword evidence="2" id="KW-0808">Transferase</keyword>
<keyword evidence="5" id="KW-0255">Endonuclease</keyword>
<feature type="region of interest" description="Disordered" evidence="10">
    <location>
        <begin position="499"/>
        <end position="533"/>
    </location>
</feature>
<sequence length="1852" mass="212931">MDKGVVMQEIKNPEVKTDEPLIRALVQFWNPRYSCFTFNREDMVPTIEEYTTLLHYENITLERAYIKHIKSQHFKNTLARVSGVDEKWVIDRTQRRGSGEGIEWIHIRSGGGRFVACVQLLQVWIHSHFWKTNGVAYRRFSITYSPLEEFIIMKWLEAPWLFLDDVLFRCEDSDTITLLGLWGAIGYAPLLELRQYGARQFPARDMLTPDYMEWRRLRKNDNIPVPDCEDTRTMEEHLRSVPSGLEIARAEFEAVNNELNQRIKELEAERYQWKLDADSQKDRANKLEREQKRVCFELEDLKKGYQDKVKDNSKLKVTSEYWKDEAHSLKRKFKGPDEKKHHEKDGKTIAELEAIVDGFKRQANELQIVPFDGELQWRFRWEQAQQRVRARDVTIRDLLEQVQKAARHLHSLTREAGVVRQGIQPVTDKGIRLVNLLEAVRGLEDLVRMLPPQALDTHHPHNTRAKKRQIENSQSIMESIKKSHESLVDQIVAKLSGLQPQASAPRAGASEGTSAANPDNHPDDCPIPNFDEEDKTKKMEEKIRMLEDQIKMAQGDHDYYGVDAIELSLVPDLVLPPKFKVPEFEKFDGNSCPSAHITMFCWKMTGYGGNDQLLIHCFQESLSGSAIWWYNQLSRTHTKTWKDLAKSFLEQYKYINDMRPDRVMLQSLEKKHNESDPGKKPPMKNKDREINNINTYKANKGVTVSSSKITAAVPSASNVAQNPLPNHLQTEINAITTENGNRVKICVSEVKAPLAWGHNVQECPEFISLVQLMMDRKELEFYEEIQDSSEEDVCPIEESSDKRYDRGGPLIITPKVKTITTTQARVVITAPRPFQYKDNRQVPRKYECQVSTSKRCDDDEIPSGGRGRTKALHIAIYCKGHALPSVLINNISALNVIPLVTLKMLPIDTSYMRSCQNVVQAFDGTKREVVGKIEVPLTVGPATYDVEFLVMDIMPSYNCLLGRLWIHQAGAVPSTLHQKVKFVIDGSSVIINAEEDIVASVTTEAPYIEVDEEAVEFSFRSLEFVNATFVTEGRRIPKPRLSNYHEKRKEIQKNRKRRLAKLTGGELQREPMAFPPLYHTFKSEDVNNEDRSGICPLPPGFVPSSWSLEELPMVYKNLSESPDNDNVGIDDLYPKVDFESAICFGEFYECDTEDECNLPTKLLRMEYRDVFAWPYQDMSGLDTDMGVHQLPIKPELAKYPEWVANIVPVPKKDGKVRMCVDYRDLNKASPKDNFPLPHINTLVDNIAGNAFFSFMDGFFGYNQIKMHLEDMEKTTFVTIWGTFCYKVMPFGLKNAGATYQRTMVTLFHDMMHKKLRFVVSRKGIEVDPNKVKAIQSLPPPRTQKEVRGQHDESEKKERAIYYLSKKFTDCEVRYSPIKKVCCALVWATKRLRQYMLLARWQMLLSEFNIEYVSQKVVKGSAISEFLAKEASTSTNSSWRIHFDGASNALGHGVGAILISPEGNHYTFTSRLNFDCTNNMAEYEACVLGIRAALGQSIKTLRIYEDSAFVIYQLRGEWETKDTKLMEYQKIILDLLEEFDEVTFHYVPREENQMADALATLAAAFTAGGEFEMMPINIILSIGVIQKKPPKPIREPLEGWQLDTSLTERRCHKCQIYGDKINVPPHPLHVMTSPWPFSVWGMDVIGQIHPKTSNGHRFILVEIDYFTKWVEDASYASVTQFTICKFLNKEIICRYGLPERIITDNATNLNNKMMNAASYGMEVVLPIEVKIPSLRVLTEVKLDDAEWVQSRYDQLNLIDEKRLKAIHHGQIYQKRIIRAHDKKVRPRIFREGDLVLKRIWPVRKDFRGKWTPNWEGPYLVKKAFSGGALVLAEMDGPELPHPINSDAIKKYFT</sequence>
<evidence type="ECO:0000256" key="4">
    <source>
        <dbReference type="ARBA" id="ARBA00022722"/>
    </source>
</evidence>
<evidence type="ECO:0000259" key="12">
    <source>
        <dbReference type="PROSITE" id="PS50994"/>
    </source>
</evidence>
<dbReference type="SUPFAM" id="SSF53098">
    <property type="entry name" value="Ribonuclease H-like"/>
    <property type="match status" value="2"/>
</dbReference>
<name>A0A6A2ZHQ1_HIBSY</name>
<evidence type="ECO:0000313" key="13">
    <source>
        <dbReference type="EMBL" id="KAE8691531.1"/>
    </source>
</evidence>
<dbReference type="PROSITE" id="PS50879">
    <property type="entry name" value="RNASE_H_1"/>
    <property type="match status" value="1"/>
</dbReference>
<keyword evidence="14" id="KW-1185">Reference proteome</keyword>
<evidence type="ECO:0000259" key="11">
    <source>
        <dbReference type="PROSITE" id="PS50879"/>
    </source>
</evidence>
<dbReference type="InterPro" id="IPR041373">
    <property type="entry name" value="RT_RNaseH"/>
</dbReference>
<dbReference type="Pfam" id="PF24924">
    <property type="entry name" value="DUF7745"/>
    <property type="match status" value="1"/>
</dbReference>
<dbReference type="GO" id="GO:0003676">
    <property type="term" value="F:nucleic acid binding"/>
    <property type="evidence" value="ECO:0007669"/>
    <property type="project" value="InterPro"/>
</dbReference>
<dbReference type="GO" id="GO:0003964">
    <property type="term" value="F:RNA-directed DNA polymerase activity"/>
    <property type="evidence" value="ECO:0007669"/>
    <property type="project" value="UniProtKB-KW"/>
</dbReference>
<dbReference type="CDD" id="cd09279">
    <property type="entry name" value="RNase_HI_like"/>
    <property type="match status" value="1"/>
</dbReference>
<protein>
    <recommendedName>
        <fullName evidence="1">RNA-directed DNA polymerase</fullName>
        <ecNumber evidence="1">2.7.7.49</ecNumber>
    </recommendedName>
</protein>
<dbReference type="InterPro" id="IPR036397">
    <property type="entry name" value="RNaseH_sf"/>
</dbReference>
<evidence type="ECO:0000256" key="2">
    <source>
        <dbReference type="ARBA" id="ARBA00022679"/>
    </source>
</evidence>
<evidence type="ECO:0000256" key="5">
    <source>
        <dbReference type="ARBA" id="ARBA00022759"/>
    </source>
</evidence>
<evidence type="ECO:0000256" key="7">
    <source>
        <dbReference type="ARBA" id="ARBA00022918"/>
    </source>
</evidence>
<dbReference type="GO" id="GO:0015074">
    <property type="term" value="P:DNA integration"/>
    <property type="evidence" value="ECO:0007669"/>
    <property type="project" value="InterPro"/>
</dbReference>
<gene>
    <name evidence="13" type="ORF">F3Y22_tig00110890pilonHSYRG01710</name>
</gene>
<dbReference type="PROSITE" id="PS50994">
    <property type="entry name" value="INTEGRASE"/>
    <property type="match status" value="1"/>
</dbReference>
<accession>A0A6A2ZHQ1</accession>
<dbReference type="PANTHER" id="PTHR48475:SF1">
    <property type="entry name" value="RNASE H TYPE-1 DOMAIN-CONTAINING PROTEIN"/>
    <property type="match status" value="1"/>
</dbReference>
<evidence type="ECO:0000256" key="10">
    <source>
        <dbReference type="SAM" id="MobiDB-lite"/>
    </source>
</evidence>
<dbReference type="InterPro" id="IPR043128">
    <property type="entry name" value="Rev_trsase/Diguanyl_cyclase"/>
</dbReference>
<dbReference type="GO" id="GO:0004523">
    <property type="term" value="F:RNA-DNA hybrid ribonuclease activity"/>
    <property type="evidence" value="ECO:0007669"/>
    <property type="project" value="InterPro"/>
</dbReference>
<evidence type="ECO:0000256" key="1">
    <source>
        <dbReference type="ARBA" id="ARBA00012493"/>
    </source>
</evidence>
<dbReference type="CDD" id="cd01647">
    <property type="entry name" value="RT_LTR"/>
    <property type="match status" value="1"/>
</dbReference>
<dbReference type="Gene3D" id="3.10.10.10">
    <property type="entry name" value="HIV Type 1 Reverse Transcriptase, subunit A, domain 1"/>
    <property type="match status" value="1"/>
</dbReference>
<evidence type="ECO:0000256" key="8">
    <source>
        <dbReference type="ARBA" id="ARBA00023172"/>
    </source>
</evidence>
<feature type="domain" description="RNase H type-1" evidence="11">
    <location>
        <begin position="1434"/>
        <end position="1563"/>
    </location>
</feature>
<dbReference type="CDD" id="cd00303">
    <property type="entry name" value="retropepsin_like"/>
    <property type="match status" value="1"/>
</dbReference>
<dbReference type="Gene3D" id="2.40.70.10">
    <property type="entry name" value="Acid Proteases"/>
    <property type="match status" value="1"/>
</dbReference>
<proteinExistence type="predicted"/>
<dbReference type="EMBL" id="VEPZ02001149">
    <property type="protein sequence ID" value="KAE8691531.1"/>
    <property type="molecule type" value="Genomic_DNA"/>
</dbReference>
<dbReference type="GO" id="GO:0006310">
    <property type="term" value="P:DNA recombination"/>
    <property type="evidence" value="ECO:0007669"/>
    <property type="project" value="UniProtKB-KW"/>
</dbReference>
<dbReference type="InterPro" id="IPR056647">
    <property type="entry name" value="DUF7745"/>
</dbReference>
<organism evidence="13 14">
    <name type="scientific">Hibiscus syriacus</name>
    <name type="common">Rose of Sharon</name>
    <dbReference type="NCBI Taxonomy" id="106335"/>
    <lineage>
        <taxon>Eukaryota</taxon>
        <taxon>Viridiplantae</taxon>
        <taxon>Streptophyta</taxon>
        <taxon>Embryophyta</taxon>
        <taxon>Tracheophyta</taxon>
        <taxon>Spermatophyta</taxon>
        <taxon>Magnoliopsida</taxon>
        <taxon>eudicotyledons</taxon>
        <taxon>Gunneridae</taxon>
        <taxon>Pentapetalae</taxon>
        <taxon>rosids</taxon>
        <taxon>malvids</taxon>
        <taxon>Malvales</taxon>
        <taxon>Malvaceae</taxon>
        <taxon>Malvoideae</taxon>
        <taxon>Hibiscus</taxon>
    </lineage>
</organism>
<dbReference type="Pfam" id="PF13456">
    <property type="entry name" value="RVT_3"/>
    <property type="match status" value="1"/>
</dbReference>
<evidence type="ECO:0000256" key="9">
    <source>
        <dbReference type="SAM" id="Coils"/>
    </source>
</evidence>
<dbReference type="InterPro" id="IPR043502">
    <property type="entry name" value="DNA/RNA_pol_sf"/>
</dbReference>
<comment type="caution">
    <text evidence="13">The sequence shown here is derived from an EMBL/GenBank/DDBJ whole genome shotgun (WGS) entry which is preliminary data.</text>
</comment>
<dbReference type="InterPro" id="IPR021109">
    <property type="entry name" value="Peptidase_aspartic_dom_sf"/>
</dbReference>
<dbReference type="Gene3D" id="3.30.420.10">
    <property type="entry name" value="Ribonuclease H-like superfamily/Ribonuclease H"/>
    <property type="match status" value="2"/>
</dbReference>
<dbReference type="SUPFAM" id="SSF56672">
    <property type="entry name" value="DNA/RNA polymerases"/>
    <property type="match status" value="1"/>
</dbReference>
<keyword evidence="7" id="KW-0695">RNA-directed DNA polymerase</keyword>
<keyword evidence="9" id="KW-0175">Coiled coil</keyword>
<feature type="coiled-coil region" evidence="9">
    <location>
        <begin position="245"/>
        <end position="283"/>
    </location>
</feature>
<dbReference type="InterPro" id="IPR001584">
    <property type="entry name" value="Integrase_cat-core"/>
</dbReference>
<evidence type="ECO:0000313" key="14">
    <source>
        <dbReference type="Proteomes" id="UP000436088"/>
    </source>
</evidence>
<feature type="domain" description="Integrase catalytic" evidence="12">
    <location>
        <begin position="1629"/>
        <end position="1731"/>
    </location>
</feature>
<evidence type="ECO:0000256" key="6">
    <source>
        <dbReference type="ARBA" id="ARBA00022801"/>
    </source>
</evidence>